<evidence type="ECO:0000313" key="2">
    <source>
        <dbReference type="Proteomes" id="UP000821845"/>
    </source>
</evidence>
<proteinExistence type="predicted"/>
<evidence type="ECO:0000313" key="1">
    <source>
        <dbReference type="EMBL" id="KAH6948309.1"/>
    </source>
</evidence>
<gene>
    <name evidence="1" type="ORF">HPB50_023373</name>
</gene>
<accession>A0ACB7TTQ8</accession>
<dbReference type="EMBL" id="CM023481">
    <property type="protein sequence ID" value="KAH6948309.1"/>
    <property type="molecule type" value="Genomic_DNA"/>
</dbReference>
<reference evidence="1" key="1">
    <citation type="submission" date="2020-05" db="EMBL/GenBank/DDBJ databases">
        <title>Large-scale comparative analyses of tick genomes elucidate their genetic diversity and vector capacities.</title>
        <authorList>
            <person name="Jia N."/>
            <person name="Wang J."/>
            <person name="Shi W."/>
            <person name="Du L."/>
            <person name="Sun Y."/>
            <person name="Zhan W."/>
            <person name="Jiang J."/>
            <person name="Wang Q."/>
            <person name="Zhang B."/>
            <person name="Ji P."/>
            <person name="Sakyi L.B."/>
            <person name="Cui X."/>
            <person name="Yuan T."/>
            <person name="Jiang B."/>
            <person name="Yang W."/>
            <person name="Lam T.T.-Y."/>
            <person name="Chang Q."/>
            <person name="Ding S."/>
            <person name="Wang X."/>
            <person name="Zhu J."/>
            <person name="Ruan X."/>
            <person name="Zhao L."/>
            <person name="Wei J."/>
            <person name="Que T."/>
            <person name="Du C."/>
            <person name="Cheng J."/>
            <person name="Dai P."/>
            <person name="Han X."/>
            <person name="Huang E."/>
            <person name="Gao Y."/>
            <person name="Liu J."/>
            <person name="Shao H."/>
            <person name="Ye R."/>
            <person name="Li L."/>
            <person name="Wei W."/>
            <person name="Wang X."/>
            <person name="Wang C."/>
            <person name="Yang T."/>
            <person name="Huo Q."/>
            <person name="Li W."/>
            <person name="Guo W."/>
            <person name="Chen H."/>
            <person name="Zhou L."/>
            <person name="Ni X."/>
            <person name="Tian J."/>
            <person name="Zhou Y."/>
            <person name="Sheng Y."/>
            <person name="Liu T."/>
            <person name="Pan Y."/>
            <person name="Xia L."/>
            <person name="Li J."/>
            <person name="Zhao F."/>
            <person name="Cao W."/>
        </authorList>
    </citation>
    <scope>NUCLEOTIDE SEQUENCE</scope>
    <source>
        <strain evidence="1">Hyas-2018</strain>
    </source>
</reference>
<dbReference type="Proteomes" id="UP000821845">
    <property type="component" value="Chromosome 1"/>
</dbReference>
<sequence length="173" mass="17543">MNTSKGPNVTPGAKKVSDGDGPASGTRERALDHGWSAAVVEASIVQRSPSGERRSGLPLPPSRLKSISGGDILPKPTFSLPASSSEDTDGAETVPLPTGTPGGRDTCQGSDVPRGQQRGKRLSRRPATLFPVAAARLAIMLVTRIGVPKTSGPSDTTLGSTAASKHVGAAAAN</sequence>
<protein>
    <submittedName>
        <fullName evidence="1">Uncharacterized protein</fullName>
    </submittedName>
</protein>
<name>A0ACB7TTQ8_HYAAI</name>
<keyword evidence="2" id="KW-1185">Reference proteome</keyword>
<comment type="caution">
    <text evidence="1">The sequence shown here is derived from an EMBL/GenBank/DDBJ whole genome shotgun (WGS) entry which is preliminary data.</text>
</comment>
<organism evidence="1 2">
    <name type="scientific">Hyalomma asiaticum</name>
    <name type="common">Tick</name>
    <dbReference type="NCBI Taxonomy" id="266040"/>
    <lineage>
        <taxon>Eukaryota</taxon>
        <taxon>Metazoa</taxon>
        <taxon>Ecdysozoa</taxon>
        <taxon>Arthropoda</taxon>
        <taxon>Chelicerata</taxon>
        <taxon>Arachnida</taxon>
        <taxon>Acari</taxon>
        <taxon>Parasitiformes</taxon>
        <taxon>Ixodida</taxon>
        <taxon>Ixodoidea</taxon>
        <taxon>Ixodidae</taxon>
        <taxon>Hyalomminae</taxon>
        <taxon>Hyalomma</taxon>
    </lineage>
</organism>